<protein>
    <submittedName>
        <fullName evidence="1">Uncharacterized protein</fullName>
    </submittedName>
</protein>
<sequence>MGTAATAAGAVAGSNTFTSGMMMMVGLVSTRGGGDVAGGVGVGGRGDDATGGATNGVVTIGCSGTGTFSPFSVSCTCSSTSSDKGSCLSRVSSSSVGCCCSIVSTGGGGRGGCALGASTAARTVAVCTGVGSDCSTVAGATSPSGPVSVIWTGRGVGTGWRRIRRWLRLMMMLLLLLVKITTCRRPGTAYYYNYVPFSSSGEHSNPTEASPAKGGG</sequence>
<dbReference type="AlphaFoldDB" id="A0A8W7PIA6"/>
<reference evidence="1" key="1">
    <citation type="submission" date="2022-08" db="UniProtKB">
        <authorList>
            <consortium name="EnsemblMetazoa"/>
        </authorList>
    </citation>
    <scope>IDENTIFICATION</scope>
</reference>
<dbReference type="Proteomes" id="UP000075882">
    <property type="component" value="Unassembled WGS sequence"/>
</dbReference>
<proteinExistence type="predicted"/>
<dbReference type="EnsemblMetazoa" id="ACOM032255-RA">
    <property type="protein sequence ID" value="ACOM032255-PA.1"/>
    <property type="gene ID" value="ACOM032255"/>
</dbReference>
<evidence type="ECO:0000313" key="1">
    <source>
        <dbReference type="EnsemblMetazoa" id="ACOM032255-PA.1"/>
    </source>
</evidence>
<name>A0A8W7PIA6_ANOCL</name>
<accession>A0A8W7PIA6</accession>
<organism evidence="1">
    <name type="scientific">Anopheles coluzzii</name>
    <name type="common">African malaria mosquito</name>
    <dbReference type="NCBI Taxonomy" id="1518534"/>
    <lineage>
        <taxon>Eukaryota</taxon>
        <taxon>Metazoa</taxon>
        <taxon>Ecdysozoa</taxon>
        <taxon>Arthropoda</taxon>
        <taxon>Hexapoda</taxon>
        <taxon>Insecta</taxon>
        <taxon>Pterygota</taxon>
        <taxon>Neoptera</taxon>
        <taxon>Endopterygota</taxon>
        <taxon>Diptera</taxon>
        <taxon>Nematocera</taxon>
        <taxon>Culicoidea</taxon>
        <taxon>Culicidae</taxon>
        <taxon>Anophelinae</taxon>
        <taxon>Anopheles</taxon>
    </lineage>
</organism>